<sequence>MFGNCVLMTLKSYWSPSSEHCRNSSMYINICALDLNYCFLTFACP</sequence>
<name>A0A2P2P891_RHIMU</name>
<evidence type="ECO:0000313" key="1">
    <source>
        <dbReference type="EMBL" id="MBX50851.1"/>
    </source>
</evidence>
<dbReference type="EMBL" id="GGEC01070367">
    <property type="protein sequence ID" value="MBX50851.1"/>
    <property type="molecule type" value="Transcribed_RNA"/>
</dbReference>
<organism evidence="1">
    <name type="scientific">Rhizophora mucronata</name>
    <name type="common">Asiatic mangrove</name>
    <dbReference type="NCBI Taxonomy" id="61149"/>
    <lineage>
        <taxon>Eukaryota</taxon>
        <taxon>Viridiplantae</taxon>
        <taxon>Streptophyta</taxon>
        <taxon>Embryophyta</taxon>
        <taxon>Tracheophyta</taxon>
        <taxon>Spermatophyta</taxon>
        <taxon>Magnoliopsida</taxon>
        <taxon>eudicotyledons</taxon>
        <taxon>Gunneridae</taxon>
        <taxon>Pentapetalae</taxon>
        <taxon>rosids</taxon>
        <taxon>fabids</taxon>
        <taxon>Malpighiales</taxon>
        <taxon>Rhizophoraceae</taxon>
        <taxon>Rhizophora</taxon>
    </lineage>
</organism>
<dbReference type="AlphaFoldDB" id="A0A2P2P891"/>
<protein>
    <submittedName>
        <fullName evidence="1">Uncharacterized protein</fullName>
    </submittedName>
</protein>
<accession>A0A2P2P891</accession>
<proteinExistence type="predicted"/>
<reference evidence="1" key="1">
    <citation type="submission" date="2018-02" db="EMBL/GenBank/DDBJ databases">
        <title>Rhizophora mucronata_Transcriptome.</title>
        <authorList>
            <person name="Meera S.P."/>
            <person name="Sreeshan A."/>
            <person name="Augustine A."/>
        </authorList>
    </citation>
    <scope>NUCLEOTIDE SEQUENCE</scope>
    <source>
        <tissue evidence="1">Leaf</tissue>
    </source>
</reference>